<dbReference type="Gene3D" id="1.25.10.10">
    <property type="entry name" value="Leucine-rich Repeat Variant"/>
    <property type="match status" value="1"/>
</dbReference>
<organism evidence="1 2">
    <name type="scientific">Promicromonospora umidemergens</name>
    <dbReference type="NCBI Taxonomy" id="629679"/>
    <lineage>
        <taxon>Bacteria</taxon>
        <taxon>Bacillati</taxon>
        <taxon>Actinomycetota</taxon>
        <taxon>Actinomycetes</taxon>
        <taxon>Micrococcales</taxon>
        <taxon>Promicromonosporaceae</taxon>
        <taxon>Promicromonospora</taxon>
    </lineage>
</organism>
<protein>
    <recommendedName>
        <fullName evidence="3">HEAT repeat protein</fullName>
    </recommendedName>
</protein>
<dbReference type="SUPFAM" id="SSF48371">
    <property type="entry name" value="ARM repeat"/>
    <property type="match status" value="1"/>
</dbReference>
<accession>A0ABP8XVU2</accession>
<evidence type="ECO:0000313" key="1">
    <source>
        <dbReference type="EMBL" id="GAA4714303.1"/>
    </source>
</evidence>
<evidence type="ECO:0008006" key="3">
    <source>
        <dbReference type="Google" id="ProtNLM"/>
    </source>
</evidence>
<gene>
    <name evidence="1" type="ORF">GCM10023198_41860</name>
</gene>
<dbReference type="InterPro" id="IPR016024">
    <property type="entry name" value="ARM-type_fold"/>
</dbReference>
<keyword evidence="2" id="KW-1185">Reference proteome</keyword>
<sequence length="699" mass="72722">MLDDLDTIDWDRLGGAYGPAGDAAEILRGLASPDEGVAGEALDEFFSSIWHQGTVYPVTAVAVPFIVGLAAGRAVHHRDALCFALGGFGDPNMSDGSALPAVREALRDHSDSLLPLLEDPEEAVREAATYAVAYSGAGDKAASALAARREVEDDPQVQAGIVLGLCAVDPAVGIPVAEAALRDPFPVPLAAAHALLDARRAVPDEALEHLAAAIEREAEWNGAWTESFTRVDGVIERLDSVAARTVVTMMGTGSAQSRVRQAENLALRSRASRSAARESVGQLRELLADDDADVVAAAVAAAGDAGHAVSSLAPELAHLALGDVTDHRGPANMAIAVLTRLRDDRVIPALTAAWERGRSPDALRLLGDNVPSFAPDLLAAIRGRLAIVLDASASERVEWATSAGSSRGPAPLIAVLRGWGPAAAPALGVLVDALPVAPYAVPMALAAIGPAARGAEAALRAAADGDGLPALRAAHALHQLCEEPAPLIAVAAGLLDNGHRLTDWDLNLVAEAGPDATSLVPRLRAHLTGRAAETYPDRELQVAAARIVWRAVGDIDAVAPTLDAVLRAGERPAARAAELSAELPPELLGRFVPALRGLAERTESFRGPARVPAARALWRAGTATAGLIPLLLEEIAGPWGSIDGTDLLTDMGDADVVPGLRALAEQDARIVTSGIWDSLVWDDDNLRRRLLDAITTLLT</sequence>
<dbReference type="Proteomes" id="UP001500843">
    <property type="component" value="Unassembled WGS sequence"/>
</dbReference>
<reference evidence="2" key="1">
    <citation type="journal article" date="2019" name="Int. J. Syst. Evol. Microbiol.">
        <title>The Global Catalogue of Microorganisms (GCM) 10K type strain sequencing project: providing services to taxonomists for standard genome sequencing and annotation.</title>
        <authorList>
            <consortium name="The Broad Institute Genomics Platform"/>
            <consortium name="The Broad Institute Genome Sequencing Center for Infectious Disease"/>
            <person name="Wu L."/>
            <person name="Ma J."/>
        </authorList>
    </citation>
    <scope>NUCLEOTIDE SEQUENCE [LARGE SCALE GENOMIC DNA]</scope>
    <source>
        <strain evidence="2">JCM 17975</strain>
    </source>
</reference>
<name>A0ABP8XVU2_9MICO</name>
<dbReference type="EMBL" id="BAABHM010000018">
    <property type="protein sequence ID" value="GAA4714303.1"/>
    <property type="molecule type" value="Genomic_DNA"/>
</dbReference>
<dbReference type="RefSeq" id="WP_253873782.1">
    <property type="nucleotide sequence ID" value="NZ_BAABHM010000018.1"/>
</dbReference>
<comment type="caution">
    <text evidence="1">The sequence shown here is derived from an EMBL/GenBank/DDBJ whole genome shotgun (WGS) entry which is preliminary data.</text>
</comment>
<evidence type="ECO:0000313" key="2">
    <source>
        <dbReference type="Proteomes" id="UP001500843"/>
    </source>
</evidence>
<dbReference type="InterPro" id="IPR011989">
    <property type="entry name" value="ARM-like"/>
</dbReference>
<proteinExistence type="predicted"/>